<name>A0A318UG46_9SPHI</name>
<dbReference type="InterPro" id="IPR007492">
    <property type="entry name" value="LytTR_DNA-bd_dom"/>
</dbReference>
<keyword evidence="10" id="KW-1185">Reference proteome</keyword>
<dbReference type="EMBL" id="QKLU01000004">
    <property type="protein sequence ID" value="PYF74460.1"/>
    <property type="molecule type" value="Genomic_DNA"/>
</dbReference>
<evidence type="ECO:0000256" key="3">
    <source>
        <dbReference type="ARBA" id="ARBA00023015"/>
    </source>
</evidence>
<dbReference type="PROSITE" id="PS50930">
    <property type="entry name" value="HTH_LYTTR"/>
    <property type="match status" value="1"/>
</dbReference>
<evidence type="ECO:0000259" key="7">
    <source>
        <dbReference type="PROSITE" id="PS50110"/>
    </source>
</evidence>
<dbReference type="RefSeq" id="WP_110831798.1">
    <property type="nucleotide sequence ID" value="NZ_QKLU01000004.1"/>
</dbReference>
<dbReference type="Gene3D" id="2.40.50.1020">
    <property type="entry name" value="LytTr DNA-binding domain"/>
    <property type="match status" value="1"/>
</dbReference>
<feature type="domain" description="HTH LytTR-type" evidence="8">
    <location>
        <begin position="129"/>
        <end position="233"/>
    </location>
</feature>
<reference evidence="9 10" key="1">
    <citation type="submission" date="2018-06" db="EMBL/GenBank/DDBJ databases">
        <title>Genomic Encyclopedia of Archaeal and Bacterial Type Strains, Phase II (KMG-II): from individual species to whole genera.</title>
        <authorList>
            <person name="Goeker M."/>
        </authorList>
    </citation>
    <scope>NUCLEOTIDE SEQUENCE [LARGE SCALE GENOMIC DNA]</scope>
    <source>
        <strain evidence="9 10">DSM 27372</strain>
    </source>
</reference>
<dbReference type="InterPro" id="IPR001789">
    <property type="entry name" value="Sig_transdc_resp-reg_receiver"/>
</dbReference>
<dbReference type="GO" id="GO:0000976">
    <property type="term" value="F:transcription cis-regulatory region binding"/>
    <property type="evidence" value="ECO:0007669"/>
    <property type="project" value="TreeGrafter"/>
</dbReference>
<keyword evidence="3" id="KW-0805">Transcription regulation</keyword>
<dbReference type="GO" id="GO:0000156">
    <property type="term" value="F:phosphorelay response regulator activity"/>
    <property type="evidence" value="ECO:0007669"/>
    <property type="project" value="TreeGrafter"/>
</dbReference>
<dbReference type="GO" id="GO:0005829">
    <property type="term" value="C:cytosol"/>
    <property type="evidence" value="ECO:0007669"/>
    <property type="project" value="TreeGrafter"/>
</dbReference>
<dbReference type="SUPFAM" id="SSF52172">
    <property type="entry name" value="CheY-like"/>
    <property type="match status" value="1"/>
</dbReference>
<keyword evidence="1 6" id="KW-0597">Phosphoprotein</keyword>
<accession>A0A318UG46</accession>
<dbReference type="Pfam" id="PF00072">
    <property type="entry name" value="Response_reg"/>
    <property type="match status" value="1"/>
</dbReference>
<evidence type="ECO:0000256" key="5">
    <source>
        <dbReference type="ARBA" id="ARBA00023163"/>
    </source>
</evidence>
<keyword evidence="4" id="KW-0238">DNA-binding</keyword>
<feature type="modified residue" description="4-aspartylphosphate" evidence="6">
    <location>
        <position position="55"/>
    </location>
</feature>
<keyword evidence="2" id="KW-0902">Two-component regulatory system</keyword>
<dbReference type="AlphaFoldDB" id="A0A318UG46"/>
<dbReference type="SMART" id="SM00850">
    <property type="entry name" value="LytTR"/>
    <property type="match status" value="1"/>
</dbReference>
<evidence type="ECO:0000313" key="10">
    <source>
        <dbReference type="Proteomes" id="UP000248198"/>
    </source>
</evidence>
<feature type="domain" description="Response regulatory" evidence="7">
    <location>
        <begin position="2"/>
        <end position="116"/>
    </location>
</feature>
<dbReference type="InterPro" id="IPR011006">
    <property type="entry name" value="CheY-like_superfamily"/>
</dbReference>
<comment type="caution">
    <text evidence="9">The sequence shown here is derived from an EMBL/GenBank/DDBJ whole genome shotgun (WGS) entry which is preliminary data.</text>
</comment>
<dbReference type="PANTHER" id="PTHR48111">
    <property type="entry name" value="REGULATOR OF RPOS"/>
    <property type="match status" value="1"/>
</dbReference>
<dbReference type="GO" id="GO:0032993">
    <property type="term" value="C:protein-DNA complex"/>
    <property type="evidence" value="ECO:0007669"/>
    <property type="project" value="TreeGrafter"/>
</dbReference>
<organism evidence="9 10">
    <name type="scientific">Pedobacter nutrimenti</name>
    <dbReference type="NCBI Taxonomy" id="1241337"/>
    <lineage>
        <taxon>Bacteria</taxon>
        <taxon>Pseudomonadati</taxon>
        <taxon>Bacteroidota</taxon>
        <taxon>Sphingobacteriia</taxon>
        <taxon>Sphingobacteriales</taxon>
        <taxon>Sphingobacteriaceae</taxon>
        <taxon>Pedobacter</taxon>
    </lineage>
</organism>
<dbReference type="GO" id="GO:0006355">
    <property type="term" value="P:regulation of DNA-templated transcription"/>
    <property type="evidence" value="ECO:0007669"/>
    <property type="project" value="TreeGrafter"/>
</dbReference>
<dbReference type="Gene3D" id="3.40.50.2300">
    <property type="match status" value="1"/>
</dbReference>
<dbReference type="InterPro" id="IPR039420">
    <property type="entry name" value="WalR-like"/>
</dbReference>
<gene>
    <name evidence="9" type="ORF">B0O44_104632</name>
</gene>
<evidence type="ECO:0000313" key="9">
    <source>
        <dbReference type="EMBL" id="PYF74460.1"/>
    </source>
</evidence>
<proteinExistence type="predicted"/>
<keyword evidence="5" id="KW-0804">Transcription</keyword>
<evidence type="ECO:0000259" key="8">
    <source>
        <dbReference type="PROSITE" id="PS50930"/>
    </source>
</evidence>
<evidence type="ECO:0000256" key="6">
    <source>
        <dbReference type="PROSITE-ProRule" id="PRU00169"/>
    </source>
</evidence>
<dbReference type="OrthoDB" id="9781059at2"/>
<dbReference type="SMART" id="SM00448">
    <property type="entry name" value="REC"/>
    <property type="match status" value="1"/>
</dbReference>
<dbReference type="PROSITE" id="PS50110">
    <property type="entry name" value="RESPONSE_REGULATORY"/>
    <property type="match status" value="1"/>
</dbReference>
<protein>
    <submittedName>
        <fullName evidence="9">LytTR family two component transcriptional regulator</fullName>
    </submittedName>
</protein>
<dbReference type="Pfam" id="PF04397">
    <property type="entry name" value="LytTR"/>
    <property type="match status" value="1"/>
</dbReference>
<evidence type="ECO:0000256" key="1">
    <source>
        <dbReference type="ARBA" id="ARBA00022553"/>
    </source>
</evidence>
<dbReference type="Proteomes" id="UP000248198">
    <property type="component" value="Unassembled WGS sequence"/>
</dbReference>
<sequence length="233" mass="26714">MKVLIIEDEARIAARIERFLLELMRSSGVSVTICGSLSEGIEFIRNHPPDLLLLDLNLNGENGFEVLKSVTAESFHTIIISAYKEKAIDAFNYGVLDFIPKPFDKARLSLAMERLVNKEKTKGAGVKFIFIKKTGNILLFRTEEIQYIKGSGIYTEIHFRNGRTELHDKSLEKLEQLLPDYFLRIHKSYIADSRDFEKILVQAGSKYQVLLKNGEVLPVGRTRYEELIHQIRL</sequence>
<evidence type="ECO:0000256" key="2">
    <source>
        <dbReference type="ARBA" id="ARBA00023012"/>
    </source>
</evidence>
<evidence type="ECO:0000256" key="4">
    <source>
        <dbReference type="ARBA" id="ARBA00023125"/>
    </source>
</evidence>
<dbReference type="PANTHER" id="PTHR48111:SF1">
    <property type="entry name" value="TWO-COMPONENT RESPONSE REGULATOR ORR33"/>
    <property type="match status" value="1"/>
</dbReference>